<keyword evidence="2" id="KW-1185">Reference proteome</keyword>
<accession>A0A9D4CGN0</accession>
<evidence type="ECO:0000313" key="2">
    <source>
        <dbReference type="Proteomes" id="UP000828390"/>
    </source>
</evidence>
<organism evidence="1 2">
    <name type="scientific">Dreissena polymorpha</name>
    <name type="common">Zebra mussel</name>
    <name type="synonym">Mytilus polymorpha</name>
    <dbReference type="NCBI Taxonomy" id="45954"/>
    <lineage>
        <taxon>Eukaryota</taxon>
        <taxon>Metazoa</taxon>
        <taxon>Spiralia</taxon>
        <taxon>Lophotrochozoa</taxon>
        <taxon>Mollusca</taxon>
        <taxon>Bivalvia</taxon>
        <taxon>Autobranchia</taxon>
        <taxon>Heteroconchia</taxon>
        <taxon>Euheterodonta</taxon>
        <taxon>Imparidentia</taxon>
        <taxon>Neoheterodontei</taxon>
        <taxon>Myida</taxon>
        <taxon>Dreissenoidea</taxon>
        <taxon>Dreissenidae</taxon>
        <taxon>Dreissena</taxon>
    </lineage>
</organism>
<sequence length="52" mass="5908">MYTSHFNLVLRLNIRNAAADSDEKKNYIENGDYDGNGYDVKCVIHKDDESGV</sequence>
<reference evidence="1" key="1">
    <citation type="journal article" date="2019" name="bioRxiv">
        <title>The Genome of the Zebra Mussel, Dreissena polymorpha: A Resource for Invasive Species Research.</title>
        <authorList>
            <person name="McCartney M.A."/>
            <person name="Auch B."/>
            <person name="Kono T."/>
            <person name="Mallez S."/>
            <person name="Zhang Y."/>
            <person name="Obille A."/>
            <person name="Becker A."/>
            <person name="Abrahante J.E."/>
            <person name="Garbe J."/>
            <person name="Badalamenti J.P."/>
            <person name="Herman A."/>
            <person name="Mangelson H."/>
            <person name="Liachko I."/>
            <person name="Sullivan S."/>
            <person name="Sone E.D."/>
            <person name="Koren S."/>
            <person name="Silverstein K.A.T."/>
            <person name="Beckman K.B."/>
            <person name="Gohl D.M."/>
        </authorList>
    </citation>
    <scope>NUCLEOTIDE SEQUENCE</scope>
    <source>
        <strain evidence="1">Duluth1</strain>
        <tissue evidence="1">Whole animal</tissue>
    </source>
</reference>
<dbReference type="EMBL" id="JAIWYP010000012">
    <property type="protein sequence ID" value="KAH3724208.1"/>
    <property type="molecule type" value="Genomic_DNA"/>
</dbReference>
<evidence type="ECO:0000313" key="1">
    <source>
        <dbReference type="EMBL" id="KAH3724208.1"/>
    </source>
</evidence>
<gene>
    <name evidence="1" type="ORF">DPMN_050022</name>
</gene>
<comment type="caution">
    <text evidence="1">The sequence shown here is derived from an EMBL/GenBank/DDBJ whole genome shotgun (WGS) entry which is preliminary data.</text>
</comment>
<dbReference type="Proteomes" id="UP000828390">
    <property type="component" value="Unassembled WGS sequence"/>
</dbReference>
<protein>
    <submittedName>
        <fullName evidence="1">Uncharacterized protein</fullName>
    </submittedName>
</protein>
<name>A0A9D4CGN0_DREPO</name>
<proteinExistence type="predicted"/>
<dbReference type="AlphaFoldDB" id="A0A9D4CGN0"/>
<reference evidence="1" key="2">
    <citation type="submission" date="2020-11" db="EMBL/GenBank/DDBJ databases">
        <authorList>
            <person name="McCartney M.A."/>
            <person name="Auch B."/>
            <person name="Kono T."/>
            <person name="Mallez S."/>
            <person name="Becker A."/>
            <person name="Gohl D.M."/>
            <person name="Silverstein K.A.T."/>
            <person name="Koren S."/>
            <person name="Bechman K.B."/>
            <person name="Herman A."/>
            <person name="Abrahante J.E."/>
            <person name="Garbe J."/>
        </authorList>
    </citation>
    <scope>NUCLEOTIDE SEQUENCE</scope>
    <source>
        <strain evidence="1">Duluth1</strain>
        <tissue evidence="1">Whole animal</tissue>
    </source>
</reference>